<evidence type="ECO:0000256" key="4">
    <source>
        <dbReference type="ARBA" id="ARBA00022801"/>
    </source>
</evidence>
<dbReference type="CDD" id="cd09272">
    <property type="entry name" value="RNase_HI_RT_Ty1"/>
    <property type="match status" value="1"/>
</dbReference>
<feature type="region of interest" description="Disordered" evidence="6">
    <location>
        <begin position="758"/>
        <end position="791"/>
    </location>
</feature>
<dbReference type="Pfam" id="PF07727">
    <property type="entry name" value="RVT_2"/>
    <property type="match status" value="1"/>
</dbReference>
<dbReference type="GO" id="GO:0004190">
    <property type="term" value="F:aspartic-type endopeptidase activity"/>
    <property type="evidence" value="ECO:0007669"/>
    <property type="project" value="UniProtKB-KW"/>
</dbReference>
<evidence type="ECO:0000256" key="1">
    <source>
        <dbReference type="ARBA" id="ARBA00022670"/>
    </source>
</evidence>
<evidence type="ECO:0000256" key="3">
    <source>
        <dbReference type="ARBA" id="ARBA00022750"/>
    </source>
</evidence>
<accession>A0A2N9IKC5</accession>
<dbReference type="InterPro" id="IPR036397">
    <property type="entry name" value="RNaseH_sf"/>
</dbReference>
<dbReference type="SUPFAM" id="SSF57756">
    <property type="entry name" value="Retrovirus zinc finger-like domains"/>
    <property type="match status" value="1"/>
</dbReference>
<dbReference type="Pfam" id="PF00098">
    <property type="entry name" value="zf-CCHC"/>
    <property type="match status" value="1"/>
</dbReference>
<keyword evidence="3" id="KW-0064">Aspartyl protease</keyword>
<feature type="compositionally biased region" description="Low complexity" evidence="6">
    <location>
        <begin position="764"/>
        <end position="781"/>
    </location>
</feature>
<keyword evidence="5" id="KW-0863">Zinc-finger</keyword>
<gene>
    <name evidence="9" type="ORF">FSB_LOCUS52472</name>
</gene>
<keyword evidence="2" id="KW-0479">Metal-binding</keyword>
<dbReference type="Gene3D" id="4.10.60.10">
    <property type="entry name" value="Zinc finger, CCHC-type"/>
    <property type="match status" value="1"/>
</dbReference>
<dbReference type="Gene3D" id="3.30.420.10">
    <property type="entry name" value="Ribonuclease H-like superfamily/Ribonuclease H"/>
    <property type="match status" value="1"/>
</dbReference>
<dbReference type="GO" id="GO:0006508">
    <property type="term" value="P:proteolysis"/>
    <property type="evidence" value="ECO:0007669"/>
    <property type="project" value="UniProtKB-KW"/>
</dbReference>
<dbReference type="Pfam" id="PF14223">
    <property type="entry name" value="Retrotran_gag_2"/>
    <property type="match status" value="1"/>
</dbReference>
<name>A0A2N9IKC5_FAGSY</name>
<dbReference type="GO" id="GO:0015074">
    <property type="term" value="P:DNA integration"/>
    <property type="evidence" value="ECO:0007669"/>
    <property type="project" value="InterPro"/>
</dbReference>
<keyword evidence="5" id="KW-0862">Zinc</keyword>
<evidence type="ECO:0000259" key="8">
    <source>
        <dbReference type="PROSITE" id="PS50994"/>
    </source>
</evidence>
<dbReference type="Pfam" id="PF00665">
    <property type="entry name" value="rve"/>
    <property type="match status" value="1"/>
</dbReference>
<evidence type="ECO:0000259" key="7">
    <source>
        <dbReference type="PROSITE" id="PS50158"/>
    </source>
</evidence>
<dbReference type="InterPro" id="IPR001584">
    <property type="entry name" value="Integrase_cat-core"/>
</dbReference>
<dbReference type="PROSITE" id="PS50158">
    <property type="entry name" value="ZF_CCHC"/>
    <property type="match status" value="1"/>
</dbReference>
<feature type="compositionally biased region" description="Polar residues" evidence="6">
    <location>
        <begin position="210"/>
        <end position="223"/>
    </location>
</feature>
<dbReference type="InterPro" id="IPR039537">
    <property type="entry name" value="Retrotran_Ty1/copia-like"/>
</dbReference>
<dbReference type="PROSITE" id="PS50994">
    <property type="entry name" value="INTEGRASE"/>
    <property type="match status" value="1"/>
</dbReference>
<dbReference type="SMART" id="SM00343">
    <property type="entry name" value="ZnF_C2HC"/>
    <property type="match status" value="1"/>
</dbReference>
<evidence type="ECO:0000256" key="5">
    <source>
        <dbReference type="PROSITE-ProRule" id="PRU00047"/>
    </source>
</evidence>
<dbReference type="GO" id="GO:0003676">
    <property type="term" value="F:nucleic acid binding"/>
    <property type="evidence" value="ECO:0007669"/>
    <property type="project" value="InterPro"/>
</dbReference>
<feature type="domain" description="Integrase catalytic" evidence="8">
    <location>
        <begin position="492"/>
        <end position="666"/>
    </location>
</feature>
<proteinExistence type="predicted"/>
<dbReference type="Pfam" id="PF22936">
    <property type="entry name" value="Pol_BBD"/>
    <property type="match status" value="1"/>
</dbReference>
<dbReference type="PANTHER" id="PTHR42648">
    <property type="entry name" value="TRANSPOSASE, PUTATIVE-RELATED"/>
    <property type="match status" value="1"/>
</dbReference>
<dbReference type="SUPFAM" id="SSF56672">
    <property type="entry name" value="DNA/RNA polymerases"/>
    <property type="match status" value="1"/>
</dbReference>
<dbReference type="InterPro" id="IPR012337">
    <property type="entry name" value="RNaseH-like_sf"/>
</dbReference>
<dbReference type="InterPro" id="IPR054722">
    <property type="entry name" value="PolX-like_BBD"/>
</dbReference>
<feature type="domain" description="CCHC-type" evidence="7">
    <location>
        <begin position="259"/>
        <end position="273"/>
    </location>
</feature>
<feature type="compositionally biased region" description="Basic and acidic residues" evidence="6">
    <location>
        <begin position="224"/>
        <end position="233"/>
    </location>
</feature>
<evidence type="ECO:0000256" key="2">
    <source>
        <dbReference type="ARBA" id="ARBA00022723"/>
    </source>
</evidence>
<evidence type="ECO:0000256" key="6">
    <source>
        <dbReference type="SAM" id="MobiDB-lite"/>
    </source>
</evidence>
<evidence type="ECO:0000313" key="9">
    <source>
        <dbReference type="EMBL" id="SPD24590.1"/>
    </source>
</evidence>
<dbReference type="InterPro" id="IPR043502">
    <property type="entry name" value="DNA/RNA_pol_sf"/>
</dbReference>
<dbReference type="AlphaFoldDB" id="A0A2N9IKC5"/>
<dbReference type="SUPFAM" id="SSF53098">
    <property type="entry name" value="Ribonuclease H-like"/>
    <property type="match status" value="1"/>
</dbReference>
<sequence>MGDLQVVGGIKKLNNKNYNTWATCIESYLQGQDLWEVVGGSEVTQPAVEDASGTLRKWKIKAGKAMFALKTTIEEEMLEHIRDAKTPKEAWDTFVTLFSKKNDTRLQLLENELLSMAQRDMTIAQYFHKVKAICREISQLDPTAPIGESRIKRIIIHGLRPEYRGFVTAIQGWPTQPSLVEFENLLADQEAMAKQMGGVSLKGEEEALYTSKTRGTFKRNTGSESKKDGDKVKSHQGKGGSHPGGVSKNRGNSRKFDGKCYNCGKMGHMAKDCWTKKKPVESNTATSSSKENSEDGWDAEVLFAMEEEELALTVTTPEQIDYKNDWIVDSGCSNHMTGDKHKLQNLSEYKGGRVVVTADNSRLPIAHIGMKKNLLSVAQLTLSGHYVLFGPQDVKVYRDLKISETPIMEGQRLESVYVMSAESAYVDRTRKNETTDLWHMRLGHVSYSKLSIMVKKSMLKGLPQLDVRTDTVCAGCQYGKAHQLPYKESKFKAKEPLELVHSDVFGPVKQPSIGGMRYMVTFIDDFSRYVWVFFMKEKSDTFSKFKEFRESAEGEVGKKIGCLRTDNGGEYSSSEFSQYLRECRIRHQYTCANTPQQNGIAERKNRHLAEVCRSMLHAKNVPGRFWAEAMRTAAFLAIFEYLAVYVMYLFLIIYGASLTRKLLDVSLWDTTARERGGNVAIQRVEDATLHEMWCSMKHLLGGPQRRRCCQTPENLETSSNKRWGSILFNSNQVQMNQEIPNGDDVEQRVAQNPWQTGVYQQPNEEGGPTETEELTPQSQLRRSTRTRRPNPKYANAAIVEEATIIEPETFEEASQSSEWMKAMEEEIHALKQNQTWDLMPKPRDVKPISCKWVYKIKRRPDGSIERYKARLVARGFSQQYGLDYDETFSPVAKLTTVRVLLALAANKDWNLWQMDVKNAFLHGELDREIYMIQPMGFQNQDHPEYVCKLRKALYGLKQAPRAWYGKIAEFLTQSGYSVTPADTSLFVKANEGKLAIVLVYVDDLVITGDDEEEILRTKENLSVRFQMKELGQLKHFLGLEVDRTREGIFLCQQKYSKDLLKRFGMLECKPISKPMEPNAKMRSDTRRSTTGAWFWNNFLVKRQPTVSLSTTEAEYRAAAMAAQESTWLMQLMRDLHQPIDYAVSLHCDNQSAIRLAENPEFHARTKHVEVHYHFVREKVLEGKIKMYQTKTENQVADIFTKGLNTTKFRDFRKQLGMVSKEEFRESQC</sequence>
<dbReference type="InterPro" id="IPR036875">
    <property type="entry name" value="Znf_CCHC_sf"/>
</dbReference>
<dbReference type="Pfam" id="PF13976">
    <property type="entry name" value="gag_pre-integrs"/>
    <property type="match status" value="1"/>
</dbReference>
<keyword evidence="4" id="KW-0378">Hydrolase</keyword>
<dbReference type="InterPro" id="IPR025724">
    <property type="entry name" value="GAG-pre-integrase_dom"/>
</dbReference>
<dbReference type="GO" id="GO:0008270">
    <property type="term" value="F:zinc ion binding"/>
    <property type="evidence" value="ECO:0007669"/>
    <property type="project" value="UniProtKB-KW"/>
</dbReference>
<evidence type="ECO:0008006" key="10">
    <source>
        <dbReference type="Google" id="ProtNLM"/>
    </source>
</evidence>
<dbReference type="EMBL" id="OIVN01005946">
    <property type="protein sequence ID" value="SPD24590.1"/>
    <property type="molecule type" value="Genomic_DNA"/>
</dbReference>
<protein>
    <recommendedName>
        <fullName evidence="10">Integrase catalytic domain-containing protein</fullName>
    </recommendedName>
</protein>
<reference evidence="9" key="1">
    <citation type="submission" date="2018-02" db="EMBL/GenBank/DDBJ databases">
        <authorList>
            <person name="Cohen D.B."/>
            <person name="Kent A.D."/>
        </authorList>
    </citation>
    <scope>NUCLEOTIDE SEQUENCE</scope>
</reference>
<dbReference type="InterPro" id="IPR001878">
    <property type="entry name" value="Znf_CCHC"/>
</dbReference>
<organism evidence="9">
    <name type="scientific">Fagus sylvatica</name>
    <name type="common">Beechnut</name>
    <dbReference type="NCBI Taxonomy" id="28930"/>
    <lineage>
        <taxon>Eukaryota</taxon>
        <taxon>Viridiplantae</taxon>
        <taxon>Streptophyta</taxon>
        <taxon>Embryophyta</taxon>
        <taxon>Tracheophyta</taxon>
        <taxon>Spermatophyta</taxon>
        <taxon>Magnoliopsida</taxon>
        <taxon>eudicotyledons</taxon>
        <taxon>Gunneridae</taxon>
        <taxon>Pentapetalae</taxon>
        <taxon>rosids</taxon>
        <taxon>fabids</taxon>
        <taxon>Fagales</taxon>
        <taxon>Fagaceae</taxon>
        <taxon>Fagus</taxon>
    </lineage>
</organism>
<feature type="region of interest" description="Disordered" evidence="6">
    <location>
        <begin position="210"/>
        <end position="252"/>
    </location>
</feature>
<dbReference type="PANTHER" id="PTHR42648:SF18">
    <property type="entry name" value="RETROTRANSPOSON, UNCLASSIFIED-LIKE PROTEIN"/>
    <property type="match status" value="1"/>
</dbReference>
<keyword evidence="1" id="KW-0645">Protease</keyword>
<dbReference type="InterPro" id="IPR013103">
    <property type="entry name" value="RVT_2"/>
</dbReference>